<dbReference type="SUPFAM" id="SSF100895">
    <property type="entry name" value="Kazal-type serine protease inhibitors"/>
    <property type="match status" value="3"/>
</dbReference>
<dbReference type="AlphaFoldDB" id="A0A8B9FS58"/>
<dbReference type="PANTHER" id="PTHR21312">
    <property type="entry name" value="SERINE PROTEASE INHIBITOR"/>
    <property type="match status" value="1"/>
</dbReference>
<evidence type="ECO:0000256" key="2">
    <source>
        <dbReference type="ARBA" id="ARBA00019248"/>
    </source>
</evidence>
<evidence type="ECO:0000313" key="12">
    <source>
        <dbReference type="Proteomes" id="UP000694522"/>
    </source>
</evidence>
<keyword evidence="3" id="KW-0964">Secreted</keyword>
<dbReference type="PROSITE" id="PS00282">
    <property type="entry name" value="KAZAL_1"/>
    <property type="match status" value="2"/>
</dbReference>
<proteinExistence type="predicted"/>
<reference evidence="11" key="1">
    <citation type="submission" date="2025-08" db="UniProtKB">
        <authorList>
            <consortium name="Ensembl"/>
        </authorList>
    </citation>
    <scope>IDENTIFICATION</scope>
</reference>
<evidence type="ECO:0000256" key="7">
    <source>
        <dbReference type="ARBA" id="ARBA00023157"/>
    </source>
</evidence>
<dbReference type="GO" id="GO:0005576">
    <property type="term" value="C:extracellular region"/>
    <property type="evidence" value="ECO:0007669"/>
    <property type="project" value="UniProtKB-SubCell"/>
</dbReference>
<organism evidence="11 12">
    <name type="scientific">Amazona collaria</name>
    <name type="common">yellow-billed parrot</name>
    <dbReference type="NCBI Taxonomy" id="241587"/>
    <lineage>
        <taxon>Eukaryota</taxon>
        <taxon>Metazoa</taxon>
        <taxon>Chordata</taxon>
        <taxon>Craniata</taxon>
        <taxon>Vertebrata</taxon>
        <taxon>Euteleostomi</taxon>
        <taxon>Archelosauria</taxon>
        <taxon>Archosauria</taxon>
        <taxon>Dinosauria</taxon>
        <taxon>Saurischia</taxon>
        <taxon>Theropoda</taxon>
        <taxon>Coelurosauria</taxon>
        <taxon>Aves</taxon>
        <taxon>Neognathae</taxon>
        <taxon>Neoaves</taxon>
        <taxon>Telluraves</taxon>
        <taxon>Australaves</taxon>
        <taxon>Psittaciformes</taxon>
        <taxon>Psittacidae</taxon>
        <taxon>Amazona</taxon>
    </lineage>
</organism>
<evidence type="ECO:0000256" key="3">
    <source>
        <dbReference type="ARBA" id="ARBA00022525"/>
    </source>
</evidence>
<reference evidence="11" key="2">
    <citation type="submission" date="2025-09" db="UniProtKB">
        <authorList>
            <consortium name="Ensembl"/>
        </authorList>
    </citation>
    <scope>IDENTIFICATION</scope>
</reference>
<dbReference type="PROSITE" id="PS51465">
    <property type="entry name" value="KAZAL_2"/>
    <property type="match status" value="3"/>
</dbReference>
<name>A0A8B9FS58_9PSIT</name>
<feature type="domain" description="Kazal-like" evidence="10">
    <location>
        <begin position="18"/>
        <end position="76"/>
    </location>
</feature>
<evidence type="ECO:0000256" key="1">
    <source>
        <dbReference type="ARBA" id="ARBA00004613"/>
    </source>
</evidence>
<evidence type="ECO:0000256" key="8">
    <source>
        <dbReference type="ARBA" id="ARBA00023180"/>
    </source>
</evidence>
<keyword evidence="5" id="KW-0677">Repeat</keyword>
<dbReference type="FunFam" id="3.30.60.30:FF:000036">
    <property type="entry name" value="Ovomucoid"/>
    <property type="match status" value="2"/>
</dbReference>
<evidence type="ECO:0000256" key="6">
    <source>
        <dbReference type="ARBA" id="ARBA00022900"/>
    </source>
</evidence>
<keyword evidence="6" id="KW-0722">Serine protease inhibitor</keyword>
<dbReference type="InterPro" id="IPR001239">
    <property type="entry name" value="Prot_inh_Kazal-m"/>
</dbReference>
<dbReference type="InterPro" id="IPR002350">
    <property type="entry name" value="Kazal_dom"/>
</dbReference>
<keyword evidence="8" id="KW-0325">Glycoprotein</keyword>
<evidence type="ECO:0000256" key="4">
    <source>
        <dbReference type="ARBA" id="ARBA00022690"/>
    </source>
</evidence>
<feature type="chain" id="PRO_5034774179" description="Ovomucoid" evidence="9">
    <location>
        <begin position="24"/>
        <end position="191"/>
    </location>
</feature>
<comment type="subcellular location">
    <subcellularLocation>
        <location evidence="1">Secreted</location>
    </subcellularLocation>
</comment>
<feature type="domain" description="Kazal-like" evidence="10">
    <location>
        <begin position="77"/>
        <end position="142"/>
    </location>
</feature>
<dbReference type="SMART" id="SM00280">
    <property type="entry name" value="KAZAL"/>
    <property type="match status" value="3"/>
</dbReference>
<evidence type="ECO:0000313" key="11">
    <source>
        <dbReference type="Ensembl" id="ENSACOP00000014112.1"/>
    </source>
</evidence>
<sequence length="191" mass="21143">WCGRLRESALVLILCCFPRLIIDCSKYRSSVVDGQVLVACPRILAPVCGSDSLTYDNECGLCAYNTNLTKLYDGECKPEILDCSRYRVSTLDDGRQLMACTMTYDPVCGTDGVTYASECTLCANNLEHQAIVGKRKNGHCEEDITKVSPVCTMEYMPHCGSDGKTYGNRCLFCNAYLESNRTLNLMSSTEC</sequence>
<accession>A0A8B9FS58</accession>
<evidence type="ECO:0000256" key="9">
    <source>
        <dbReference type="SAM" id="SignalP"/>
    </source>
</evidence>
<dbReference type="GO" id="GO:0004867">
    <property type="term" value="F:serine-type endopeptidase inhibitor activity"/>
    <property type="evidence" value="ECO:0007669"/>
    <property type="project" value="UniProtKB-KW"/>
</dbReference>
<keyword evidence="9" id="KW-0732">Signal</keyword>
<dbReference type="CDD" id="cd00104">
    <property type="entry name" value="KAZAL_FS"/>
    <property type="match status" value="1"/>
</dbReference>
<evidence type="ECO:0000256" key="5">
    <source>
        <dbReference type="ARBA" id="ARBA00022737"/>
    </source>
</evidence>
<feature type="signal peptide" evidence="9">
    <location>
        <begin position="1"/>
        <end position="23"/>
    </location>
</feature>
<dbReference type="Gene3D" id="3.30.60.30">
    <property type="match status" value="3"/>
</dbReference>
<dbReference type="FunFam" id="3.30.60.30:FF:000037">
    <property type="entry name" value="Ovomucoid"/>
    <property type="match status" value="1"/>
</dbReference>
<dbReference type="InterPro" id="IPR036058">
    <property type="entry name" value="Kazal_dom_sf"/>
</dbReference>
<feature type="domain" description="Kazal-like" evidence="10">
    <location>
        <begin position="149"/>
        <end position="191"/>
    </location>
</feature>
<evidence type="ECO:0000259" key="10">
    <source>
        <dbReference type="PROSITE" id="PS51465"/>
    </source>
</evidence>
<dbReference type="PANTHER" id="PTHR21312:SF28">
    <property type="entry name" value="OVOINHIBITOR-RELATED"/>
    <property type="match status" value="1"/>
</dbReference>
<keyword evidence="7" id="KW-1015">Disulfide bond</keyword>
<keyword evidence="4" id="KW-0646">Protease inhibitor</keyword>
<dbReference type="Pfam" id="PF00050">
    <property type="entry name" value="Kazal_1"/>
    <property type="match status" value="3"/>
</dbReference>
<dbReference type="PRINTS" id="PR00290">
    <property type="entry name" value="KAZALINHBTR"/>
</dbReference>
<keyword evidence="12" id="KW-1185">Reference proteome</keyword>
<protein>
    <recommendedName>
        <fullName evidence="2">Ovomucoid</fullName>
    </recommendedName>
</protein>
<dbReference type="Proteomes" id="UP000694522">
    <property type="component" value="Unplaced"/>
</dbReference>
<dbReference type="Ensembl" id="ENSACOT00000014610.1">
    <property type="protein sequence ID" value="ENSACOP00000014112.1"/>
    <property type="gene ID" value="ENSACOG00000009764.1"/>
</dbReference>